<feature type="compositionally biased region" description="Basic and acidic residues" evidence="5">
    <location>
        <begin position="161"/>
        <end position="172"/>
    </location>
</feature>
<dbReference type="SUPFAM" id="SSF57716">
    <property type="entry name" value="Glucocorticoid receptor-like (DNA-binding domain)"/>
    <property type="match status" value="2"/>
</dbReference>
<feature type="region of interest" description="Disordered" evidence="5">
    <location>
        <begin position="238"/>
        <end position="268"/>
    </location>
</feature>
<reference evidence="7 8" key="1">
    <citation type="submission" date="2019-07" db="EMBL/GenBank/DDBJ databases">
        <title>Annotation for the trematode Paragonimus westermani.</title>
        <authorList>
            <person name="Choi Y.-J."/>
        </authorList>
    </citation>
    <scope>NUCLEOTIDE SEQUENCE [LARGE SCALE GENOMIC DNA]</scope>
    <source>
        <strain evidence="7">180907_Pwestermani</strain>
    </source>
</reference>
<gene>
    <name evidence="7" type="ORF">P879_04869</name>
</gene>
<keyword evidence="3 4" id="KW-0440">LIM domain</keyword>
<sequence length="460" mass="52026">MSCNFSPKRSFQYLSTRKGTNRSRLEHLFGSRLSYLNIEDEYNYNLSYLVSQNISGSKWASTLGIETKSPASRTKLECIDSRTESSRLRDLQTSNVKKPQVTNEKPTKQLAEDRMAPKPQKQRASITFTGMTNKGTSVLPTATSAATKDQERNKPVRQKPARSESVKADRVQQPRKSATTNHPPSESQFPGLHIYVTDSPQRSYYDVMSTYEPPTSLLSRKTVASDPIILNISNGSKHKRSITHNTHQNEPGFKSNHQTPPDTPSAVDHSHIPTVASRIEKFTALIKNNDDTLFVNLSRARSPFRDNENSVHSQDETIDSWQYQEQPSAERSRVRLQRSATYTAVRSSGGVGDQTVEYCFTCCKRVYPVDRVSTGERVYHKACFRCATCHRTVLPGTFASLDGIILCKPHYIEQFRRRGRYELRNSMIKCDDYEPSIASIVSIDELSESNKETAPRPELS</sequence>
<evidence type="ECO:0000313" key="7">
    <source>
        <dbReference type="EMBL" id="KAF8561752.1"/>
    </source>
</evidence>
<dbReference type="Gene3D" id="2.10.110.10">
    <property type="entry name" value="Cysteine Rich Protein"/>
    <property type="match status" value="1"/>
</dbReference>
<dbReference type="PANTHER" id="PTHR24206">
    <property type="entry name" value="OS06G0237300 PROTEIN"/>
    <property type="match status" value="1"/>
</dbReference>
<comment type="caution">
    <text evidence="7">The sequence shown here is derived from an EMBL/GenBank/DDBJ whole genome shotgun (WGS) entry which is preliminary data.</text>
</comment>
<feature type="compositionally biased region" description="Polar residues" evidence="5">
    <location>
        <begin position="174"/>
        <end position="188"/>
    </location>
</feature>
<dbReference type="InterPro" id="IPR001781">
    <property type="entry name" value="Znf_LIM"/>
</dbReference>
<dbReference type="PROSITE" id="PS50023">
    <property type="entry name" value="LIM_DOMAIN_2"/>
    <property type="match status" value="1"/>
</dbReference>
<dbReference type="EMBL" id="JTDF01021509">
    <property type="protein sequence ID" value="KAF8561752.1"/>
    <property type="molecule type" value="Genomic_DNA"/>
</dbReference>
<dbReference type="SMART" id="SM00132">
    <property type="entry name" value="LIM"/>
    <property type="match status" value="1"/>
</dbReference>
<evidence type="ECO:0000256" key="3">
    <source>
        <dbReference type="ARBA" id="ARBA00023038"/>
    </source>
</evidence>
<name>A0A8T0D282_9TREM</name>
<dbReference type="AlphaFoldDB" id="A0A8T0D282"/>
<keyword evidence="2 4" id="KW-0862">Zinc</keyword>
<keyword evidence="8" id="KW-1185">Reference proteome</keyword>
<feature type="compositionally biased region" description="Polar residues" evidence="5">
    <location>
        <begin position="122"/>
        <end position="147"/>
    </location>
</feature>
<dbReference type="OrthoDB" id="6129702at2759"/>
<keyword evidence="1 4" id="KW-0479">Metal-binding</keyword>
<dbReference type="PROSITE" id="PS00478">
    <property type="entry name" value="LIM_DOMAIN_1"/>
    <property type="match status" value="1"/>
</dbReference>
<accession>A0A8T0D282</accession>
<organism evidence="7 8">
    <name type="scientific">Paragonimus westermani</name>
    <dbReference type="NCBI Taxonomy" id="34504"/>
    <lineage>
        <taxon>Eukaryota</taxon>
        <taxon>Metazoa</taxon>
        <taxon>Spiralia</taxon>
        <taxon>Lophotrochozoa</taxon>
        <taxon>Platyhelminthes</taxon>
        <taxon>Trematoda</taxon>
        <taxon>Digenea</taxon>
        <taxon>Plagiorchiida</taxon>
        <taxon>Troglotremata</taxon>
        <taxon>Troglotrematidae</taxon>
        <taxon>Paragonimus</taxon>
    </lineage>
</organism>
<feature type="compositionally biased region" description="Polar residues" evidence="5">
    <location>
        <begin position="91"/>
        <end position="104"/>
    </location>
</feature>
<evidence type="ECO:0000313" key="8">
    <source>
        <dbReference type="Proteomes" id="UP000699462"/>
    </source>
</evidence>
<feature type="domain" description="LIM zinc-binding" evidence="6">
    <location>
        <begin position="357"/>
        <end position="417"/>
    </location>
</feature>
<feature type="compositionally biased region" description="Polar residues" evidence="5">
    <location>
        <begin position="243"/>
        <end position="260"/>
    </location>
</feature>
<dbReference type="Proteomes" id="UP000699462">
    <property type="component" value="Unassembled WGS sequence"/>
</dbReference>
<feature type="region of interest" description="Disordered" evidence="5">
    <location>
        <begin position="83"/>
        <end position="192"/>
    </location>
</feature>
<evidence type="ECO:0000256" key="1">
    <source>
        <dbReference type="ARBA" id="ARBA00022723"/>
    </source>
</evidence>
<protein>
    <recommendedName>
        <fullName evidence="6">LIM zinc-binding domain-containing protein</fullName>
    </recommendedName>
</protein>
<evidence type="ECO:0000256" key="4">
    <source>
        <dbReference type="PROSITE-ProRule" id="PRU00125"/>
    </source>
</evidence>
<feature type="compositionally biased region" description="Basic and acidic residues" evidence="5">
    <location>
        <begin position="105"/>
        <end position="116"/>
    </location>
</feature>
<evidence type="ECO:0000259" key="6">
    <source>
        <dbReference type="PROSITE" id="PS50023"/>
    </source>
</evidence>
<proteinExistence type="predicted"/>
<dbReference type="GO" id="GO:0046872">
    <property type="term" value="F:metal ion binding"/>
    <property type="evidence" value="ECO:0007669"/>
    <property type="project" value="UniProtKB-KW"/>
</dbReference>
<dbReference type="Pfam" id="PF00412">
    <property type="entry name" value="LIM"/>
    <property type="match status" value="1"/>
</dbReference>
<dbReference type="CDD" id="cd09358">
    <property type="entry name" value="LIM_Mical_like"/>
    <property type="match status" value="1"/>
</dbReference>
<evidence type="ECO:0000256" key="5">
    <source>
        <dbReference type="SAM" id="MobiDB-lite"/>
    </source>
</evidence>
<evidence type="ECO:0000256" key="2">
    <source>
        <dbReference type="ARBA" id="ARBA00022833"/>
    </source>
</evidence>